<evidence type="ECO:0000256" key="1">
    <source>
        <dbReference type="ARBA" id="ARBA00022898"/>
    </source>
</evidence>
<dbReference type="EMBL" id="BART01030510">
    <property type="protein sequence ID" value="GAH17584.1"/>
    <property type="molecule type" value="Genomic_DNA"/>
</dbReference>
<dbReference type="GO" id="GO:0030170">
    <property type="term" value="F:pyridoxal phosphate binding"/>
    <property type="evidence" value="ECO:0007669"/>
    <property type="project" value="InterPro"/>
</dbReference>
<dbReference type="InterPro" id="IPR029066">
    <property type="entry name" value="PLP-binding_barrel"/>
</dbReference>
<sequence>MNMSISTNYARLREEIPKDVTIVLSVKTRTVEQIEEAIDAGVTDIGQNYVQEAGQMYSALKKKATKVRWHMIGHLQTNKINKALRIFDVIQTIDSLEKAAAIDKRAERARKEIVPVSMSSVIFHFLKIAPIIRHTALLSSPFPAFPRVLLT</sequence>
<feature type="domain" description="Alanine racemase N-terminal" evidence="2">
    <location>
        <begin position="5"/>
        <end position="112"/>
    </location>
</feature>
<feature type="non-terminal residue" evidence="3">
    <location>
        <position position="151"/>
    </location>
</feature>
<comment type="caution">
    <text evidence="3">The sequence shown here is derived from an EMBL/GenBank/DDBJ whole genome shotgun (WGS) entry which is preliminary data.</text>
</comment>
<dbReference type="Pfam" id="PF01168">
    <property type="entry name" value="Ala_racemase_N"/>
    <property type="match status" value="1"/>
</dbReference>
<evidence type="ECO:0000313" key="3">
    <source>
        <dbReference type="EMBL" id="GAH17584.1"/>
    </source>
</evidence>
<dbReference type="InterPro" id="IPR001608">
    <property type="entry name" value="Ala_racemase_N"/>
</dbReference>
<dbReference type="InterPro" id="IPR011078">
    <property type="entry name" value="PyrdxlP_homeostasis"/>
</dbReference>
<accession>X1EKD2</accession>
<organism evidence="3">
    <name type="scientific">marine sediment metagenome</name>
    <dbReference type="NCBI Taxonomy" id="412755"/>
    <lineage>
        <taxon>unclassified sequences</taxon>
        <taxon>metagenomes</taxon>
        <taxon>ecological metagenomes</taxon>
    </lineage>
</organism>
<dbReference type="Gene3D" id="3.20.20.10">
    <property type="entry name" value="Alanine racemase"/>
    <property type="match status" value="1"/>
</dbReference>
<name>X1EKD2_9ZZZZ</name>
<gene>
    <name evidence="3" type="ORF">S01H4_53248</name>
</gene>
<dbReference type="SUPFAM" id="SSF51419">
    <property type="entry name" value="PLP-binding barrel"/>
    <property type="match status" value="1"/>
</dbReference>
<dbReference type="PANTHER" id="PTHR10146">
    <property type="entry name" value="PROLINE SYNTHETASE CO-TRANSCRIBED BACTERIAL HOMOLOG PROTEIN"/>
    <property type="match status" value="1"/>
</dbReference>
<proteinExistence type="predicted"/>
<evidence type="ECO:0000259" key="2">
    <source>
        <dbReference type="Pfam" id="PF01168"/>
    </source>
</evidence>
<protein>
    <recommendedName>
        <fullName evidence="2">Alanine racemase N-terminal domain-containing protein</fullName>
    </recommendedName>
</protein>
<dbReference type="AlphaFoldDB" id="X1EKD2"/>
<dbReference type="PANTHER" id="PTHR10146:SF14">
    <property type="entry name" value="PYRIDOXAL PHOSPHATE HOMEOSTASIS PROTEIN"/>
    <property type="match status" value="1"/>
</dbReference>
<reference evidence="3" key="1">
    <citation type="journal article" date="2014" name="Front. Microbiol.">
        <title>High frequency of phylogenetically diverse reductive dehalogenase-homologous genes in deep subseafloor sedimentary metagenomes.</title>
        <authorList>
            <person name="Kawai M."/>
            <person name="Futagami T."/>
            <person name="Toyoda A."/>
            <person name="Takaki Y."/>
            <person name="Nishi S."/>
            <person name="Hori S."/>
            <person name="Arai W."/>
            <person name="Tsubouchi T."/>
            <person name="Morono Y."/>
            <person name="Uchiyama I."/>
            <person name="Ito T."/>
            <person name="Fujiyama A."/>
            <person name="Inagaki F."/>
            <person name="Takami H."/>
        </authorList>
    </citation>
    <scope>NUCLEOTIDE SEQUENCE</scope>
    <source>
        <strain evidence="3">Expedition CK06-06</strain>
    </source>
</reference>
<keyword evidence="1" id="KW-0663">Pyridoxal phosphate</keyword>